<evidence type="ECO:0000256" key="2">
    <source>
        <dbReference type="SAM" id="Phobius"/>
    </source>
</evidence>
<evidence type="ECO:0000313" key="4">
    <source>
        <dbReference type="EMBL" id="EED87433.1"/>
    </source>
</evidence>
<gene>
    <name evidence="4" type="ORF">THAPSDRAFT_25820</name>
</gene>
<protein>
    <recommendedName>
        <fullName evidence="3">C2 domain-containing protein</fullName>
    </recommendedName>
</protein>
<feature type="region of interest" description="Disordered" evidence="1">
    <location>
        <begin position="383"/>
        <end position="409"/>
    </location>
</feature>
<feature type="transmembrane region" description="Helical" evidence="2">
    <location>
        <begin position="937"/>
        <end position="959"/>
    </location>
</feature>
<dbReference type="SUPFAM" id="SSF49562">
    <property type="entry name" value="C2 domain (Calcium/lipid-binding domain, CaLB)"/>
    <property type="match status" value="1"/>
</dbReference>
<keyword evidence="2" id="KW-0472">Membrane</keyword>
<feature type="region of interest" description="Disordered" evidence="1">
    <location>
        <begin position="210"/>
        <end position="230"/>
    </location>
</feature>
<dbReference type="InterPro" id="IPR000008">
    <property type="entry name" value="C2_dom"/>
</dbReference>
<dbReference type="SMART" id="SM00239">
    <property type="entry name" value="C2"/>
    <property type="match status" value="1"/>
</dbReference>
<dbReference type="PROSITE" id="PS50004">
    <property type="entry name" value="C2"/>
    <property type="match status" value="1"/>
</dbReference>
<dbReference type="CDD" id="cd00030">
    <property type="entry name" value="C2"/>
    <property type="match status" value="1"/>
</dbReference>
<organism evidence="4 5">
    <name type="scientific">Thalassiosira pseudonana</name>
    <name type="common">Marine diatom</name>
    <name type="synonym">Cyclotella nana</name>
    <dbReference type="NCBI Taxonomy" id="35128"/>
    <lineage>
        <taxon>Eukaryota</taxon>
        <taxon>Sar</taxon>
        <taxon>Stramenopiles</taxon>
        <taxon>Ochrophyta</taxon>
        <taxon>Bacillariophyta</taxon>
        <taxon>Coscinodiscophyceae</taxon>
        <taxon>Thalassiosirophycidae</taxon>
        <taxon>Thalassiosirales</taxon>
        <taxon>Thalassiosiraceae</taxon>
        <taxon>Thalassiosira</taxon>
    </lineage>
</organism>
<feature type="compositionally biased region" description="Polar residues" evidence="1">
    <location>
        <begin position="212"/>
        <end position="230"/>
    </location>
</feature>
<dbReference type="PaxDb" id="35128-Thaps25820"/>
<dbReference type="InterPro" id="IPR035892">
    <property type="entry name" value="C2_domain_sf"/>
</dbReference>
<proteinExistence type="predicted"/>
<dbReference type="Pfam" id="PF00168">
    <property type="entry name" value="C2"/>
    <property type="match status" value="1"/>
</dbReference>
<dbReference type="RefSeq" id="XP_002295129.1">
    <property type="nucleotide sequence ID" value="XM_002295093.1"/>
</dbReference>
<sequence>MTWTDESVEDAGVTSVGSITTETNEDTPTGIAVDNSGGSSDDSNNEMAIIAPTPKQTKHVHFSFVDDNTANCTDSSDSGSSVETDGDGDDREDATAEEKAQVFTTAVTAVTAAHNSNTDVNNSNMGNITSIPNTNTSEQPLTFLIEIVGTTFSTKQQNRFSKTRSSWGEDSRGMHCTTTWVDPATTKRFGKATKREELVLHRTKTLRMDGTKSLTNSTSDLSTVTTEASSAGSDAATKSAKSINTTFVDDGEDEGLMHAEHIFTVDDASLFLFHTSMEQMVNASKNSKDSKNINITDEEEGDNYLNSGGLRFDIFEKPLDALSTVYRTVLADSVSVKEANAIISSDSSSPLLASYRLLGSVFLTPKEILERCDEERFEYDLHDGLRKEQQSKNRQGKSLQRGNDTMRRSGSVGRLALRIRVATEMDIAFIETLQSSDANSSEISIAQLNDALRKNNPDRETLKPVQLITEMDENVLTAQTSLKAISNIAPVAQESMRYLFSNDVEKRVMVKPYPDPNRVEETMWFTEAELHEECWKPSTNWIKAGSGSLGKVYLEVLECRGLPNVDTGPGNKTDAFVSVVYEDVMVQTEVIDDSLSPMWMPWTNRAYIFQMNHPSTAMYIGVADYDVGPLEHECIGRCAIQLSKLSPGTLYTLSYNLYESSNLTEKGESSGTIILRLRVEYDEKKYLMEGWKTPPVQWVNSQQWKSHRVAKYCCDGPHDTEVFEMKLFRSHINELLTAKRTLTYVIGDSLHSLIFWRGQVKVGNTWLPLHSAIVFSFSVHAVEKPHLLPSFFFFACGWIMISSMCQRESHPSPWHRGHSFYHYWNILLHGKSFHVPQEIRPLQGHKEALKYEKAWQDRLVEDDARWAKQAELDAKVKGISDDTVIRTKAKANAPLVDPISAMAGARLLPYQQRLGRYCDKVRYVRNVMNWSESVMSFWYTVGCIGAGIFGLFVPWAFLIRWTSRLIVWICLGPWMKGLDIFLHGLTVEEEVERQKMKSSNQIKQAFQLQCKAAKTLRENTLKLKAFRVRLFGKYITRLPEYNLTRHEDVPLPESTAEPYCGSEIKPSLIVPGQNLTGVMIPNSGRDLTSTRATAPEEKKKKLIEHYQQFSEAQQRQTISMPIDDEVVEGFELVKPEEGQITCVPSEKEQTRLVRRLSSGRDPNVSERELEAALDSPLQKGYDPTKQKRWVFSASIQLSFKQESADNRSDLELCDDRNGRKMIQYVPKEIEEEGVEIIPLLGMGSNLDENESPNVDEFDGNARVSVLYVKG</sequence>
<dbReference type="GeneID" id="7442708"/>
<feature type="compositionally biased region" description="Polar residues" evidence="1">
    <location>
        <begin position="392"/>
        <end position="403"/>
    </location>
</feature>
<dbReference type="InParanoid" id="B8CG59"/>
<dbReference type="EMBL" id="CM000654">
    <property type="protein sequence ID" value="EED87433.1"/>
    <property type="molecule type" value="Genomic_DNA"/>
</dbReference>
<dbReference type="eggNOG" id="ENOG502SCBC">
    <property type="taxonomic scope" value="Eukaryota"/>
</dbReference>
<feature type="compositionally biased region" description="Polar residues" evidence="1">
    <location>
        <begin position="69"/>
        <end position="83"/>
    </location>
</feature>
<dbReference type="KEGG" id="tps:THAPSDRAFT_25820"/>
<accession>B8CG59</accession>
<evidence type="ECO:0000256" key="1">
    <source>
        <dbReference type="SAM" id="MobiDB-lite"/>
    </source>
</evidence>
<keyword evidence="5" id="KW-1185">Reference proteome</keyword>
<evidence type="ECO:0000259" key="3">
    <source>
        <dbReference type="PROSITE" id="PS50004"/>
    </source>
</evidence>
<reference evidence="4 5" key="2">
    <citation type="journal article" date="2008" name="Nature">
        <title>The Phaeodactylum genome reveals the evolutionary history of diatom genomes.</title>
        <authorList>
            <person name="Bowler C."/>
            <person name="Allen A.E."/>
            <person name="Badger J.H."/>
            <person name="Grimwood J."/>
            <person name="Jabbari K."/>
            <person name="Kuo A."/>
            <person name="Maheswari U."/>
            <person name="Martens C."/>
            <person name="Maumus F."/>
            <person name="Otillar R.P."/>
            <person name="Rayko E."/>
            <person name="Salamov A."/>
            <person name="Vandepoele K."/>
            <person name="Beszteri B."/>
            <person name="Gruber A."/>
            <person name="Heijde M."/>
            <person name="Katinka M."/>
            <person name="Mock T."/>
            <person name="Valentin K."/>
            <person name="Verret F."/>
            <person name="Berges J.A."/>
            <person name="Brownlee C."/>
            <person name="Cadoret J.P."/>
            <person name="Chiovitti A."/>
            <person name="Choi C.J."/>
            <person name="Coesel S."/>
            <person name="De Martino A."/>
            <person name="Detter J.C."/>
            <person name="Durkin C."/>
            <person name="Falciatore A."/>
            <person name="Fournet J."/>
            <person name="Haruta M."/>
            <person name="Huysman M.J."/>
            <person name="Jenkins B.D."/>
            <person name="Jiroutova K."/>
            <person name="Jorgensen R.E."/>
            <person name="Joubert Y."/>
            <person name="Kaplan A."/>
            <person name="Kroger N."/>
            <person name="Kroth P.G."/>
            <person name="La Roche J."/>
            <person name="Lindquist E."/>
            <person name="Lommer M."/>
            <person name="Martin-Jezequel V."/>
            <person name="Lopez P.J."/>
            <person name="Lucas S."/>
            <person name="Mangogna M."/>
            <person name="McGinnis K."/>
            <person name="Medlin L.K."/>
            <person name="Montsant A."/>
            <person name="Oudot-Le Secq M.P."/>
            <person name="Napoli C."/>
            <person name="Obornik M."/>
            <person name="Parker M.S."/>
            <person name="Petit J.L."/>
            <person name="Porcel B.M."/>
            <person name="Poulsen N."/>
            <person name="Robison M."/>
            <person name="Rychlewski L."/>
            <person name="Rynearson T.A."/>
            <person name="Schmutz J."/>
            <person name="Shapiro H."/>
            <person name="Siaut M."/>
            <person name="Stanley M."/>
            <person name="Sussman M.R."/>
            <person name="Taylor A.R."/>
            <person name="Vardi A."/>
            <person name="von Dassow P."/>
            <person name="Vyverman W."/>
            <person name="Willis A."/>
            <person name="Wyrwicz L.S."/>
            <person name="Rokhsar D.S."/>
            <person name="Weissenbach J."/>
            <person name="Armbrust E.V."/>
            <person name="Green B.R."/>
            <person name="Van de Peer Y."/>
            <person name="Grigoriev I.V."/>
        </authorList>
    </citation>
    <scope>NUCLEOTIDE SEQUENCE [LARGE SCALE GENOMIC DNA]</scope>
    <source>
        <strain evidence="4 5">CCMP1335</strain>
    </source>
</reference>
<feature type="transmembrane region" description="Helical" evidence="2">
    <location>
        <begin position="965"/>
        <end position="987"/>
    </location>
</feature>
<dbReference type="Gene3D" id="2.60.40.150">
    <property type="entry name" value="C2 domain"/>
    <property type="match status" value="1"/>
</dbReference>
<feature type="region of interest" description="Disordered" evidence="1">
    <location>
        <begin position="1"/>
        <end position="46"/>
    </location>
</feature>
<reference evidence="4 5" key="1">
    <citation type="journal article" date="2004" name="Science">
        <title>The genome of the diatom Thalassiosira pseudonana: ecology, evolution, and metabolism.</title>
        <authorList>
            <person name="Armbrust E.V."/>
            <person name="Berges J.A."/>
            <person name="Bowler C."/>
            <person name="Green B.R."/>
            <person name="Martinez D."/>
            <person name="Putnam N.H."/>
            <person name="Zhou S."/>
            <person name="Allen A.E."/>
            <person name="Apt K.E."/>
            <person name="Bechner M."/>
            <person name="Brzezinski M.A."/>
            <person name="Chaal B.K."/>
            <person name="Chiovitti A."/>
            <person name="Davis A.K."/>
            <person name="Demarest M.S."/>
            <person name="Detter J.C."/>
            <person name="Glavina T."/>
            <person name="Goodstein D."/>
            <person name="Hadi M.Z."/>
            <person name="Hellsten U."/>
            <person name="Hildebrand M."/>
            <person name="Jenkins B.D."/>
            <person name="Jurka J."/>
            <person name="Kapitonov V.V."/>
            <person name="Kroger N."/>
            <person name="Lau W.W."/>
            <person name="Lane T.W."/>
            <person name="Larimer F.W."/>
            <person name="Lippmeier J.C."/>
            <person name="Lucas S."/>
            <person name="Medina M."/>
            <person name="Montsant A."/>
            <person name="Obornik M."/>
            <person name="Parker M.S."/>
            <person name="Palenik B."/>
            <person name="Pazour G.J."/>
            <person name="Richardson P.M."/>
            <person name="Rynearson T.A."/>
            <person name="Saito M.A."/>
            <person name="Schwartz D.C."/>
            <person name="Thamatrakoln K."/>
            <person name="Valentin K."/>
            <person name="Vardi A."/>
            <person name="Wilkerson F.P."/>
            <person name="Rokhsar D.S."/>
        </authorList>
    </citation>
    <scope>NUCLEOTIDE SEQUENCE [LARGE SCALE GENOMIC DNA]</scope>
    <source>
        <strain evidence="4 5">CCMP1335</strain>
    </source>
</reference>
<dbReference type="HOGENOM" id="CLU_264061_0_0_1"/>
<dbReference type="AlphaFoldDB" id="B8CG59"/>
<dbReference type="Proteomes" id="UP000001449">
    <property type="component" value="Chromosome 23"/>
</dbReference>
<feature type="domain" description="C2" evidence="3">
    <location>
        <begin position="531"/>
        <end position="655"/>
    </location>
</feature>
<name>B8CG59_THAPS</name>
<keyword evidence="2" id="KW-1133">Transmembrane helix</keyword>
<keyword evidence="2" id="KW-0812">Transmembrane</keyword>
<feature type="region of interest" description="Disordered" evidence="1">
    <location>
        <begin position="69"/>
        <end position="96"/>
    </location>
</feature>
<evidence type="ECO:0000313" key="5">
    <source>
        <dbReference type="Proteomes" id="UP000001449"/>
    </source>
</evidence>